<dbReference type="Pfam" id="PF13458">
    <property type="entry name" value="Peripla_BP_6"/>
    <property type="match status" value="1"/>
</dbReference>
<dbReference type="InterPro" id="IPR051010">
    <property type="entry name" value="BCAA_transport"/>
</dbReference>
<evidence type="ECO:0000256" key="4">
    <source>
        <dbReference type="SAM" id="SignalP"/>
    </source>
</evidence>
<comment type="similarity">
    <text evidence="1">Belongs to the leucine-binding protein family.</text>
</comment>
<feature type="domain" description="Leucine-binding protein" evidence="5">
    <location>
        <begin position="27"/>
        <end position="364"/>
    </location>
</feature>
<keyword evidence="3" id="KW-0029">Amino-acid transport</keyword>
<feature type="signal peptide" evidence="4">
    <location>
        <begin position="1"/>
        <end position="20"/>
    </location>
</feature>
<evidence type="ECO:0000256" key="3">
    <source>
        <dbReference type="ARBA" id="ARBA00022970"/>
    </source>
</evidence>
<evidence type="ECO:0000313" key="6">
    <source>
        <dbReference type="EMBL" id="QRG08993.1"/>
    </source>
</evidence>
<dbReference type="PANTHER" id="PTHR30483:SF6">
    <property type="entry name" value="PERIPLASMIC BINDING PROTEIN OF ABC TRANSPORTER FOR NATURAL AMINO ACIDS"/>
    <property type="match status" value="1"/>
</dbReference>
<dbReference type="Proteomes" id="UP000596427">
    <property type="component" value="Chromosome"/>
</dbReference>
<keyword evidence="3" id="KW-0813">Transport</keyword>
<dbReference type="SUPFAM" id="SSF53822">
    <property type="entry name" value="Periplasmic binding protein-like I"/>
    <property type="match status" value="1"/>
</dbReference>
<dbReference type="EMBL" id="CP063362">
    <property type="protein sequence ID" value="QRG08993.1"/>
    <property type="molecule type" value="Genomic_DNA"/>
</dbReference>
<sequence length="401" mass="42459">MIRHLVAAAMLSLATTAAHAEFSNNAVKIVVLTDLSSNYSDTAGKGSVVAAELAIEDFGAGIEGVPIKLISADHQNKADLGALKARELIDTEGADVFVDLSNSAVSLAVQEIGRANDKAVLHVGSATAALYGETCSPTGALWLYDTYALAQGLGKAVLAEGGDSWYFITADYAFGKAMEDSLANVVKGAGGSVKGSVRHPVNNPDFSSFLLQAQKSGAKVIGLANASGDTVNAIKQAKEFGVVEMGQKLAAPIFYIQSAKAVGPELAQGLQFMTGYYWDRDDASRAFAKRFAQKMNGGMPSQAHAGVYSATLHYLRAAAAAKSDSGKVVLAKMKEMPVDDFFAEGAILREDGRLMKDMFLVEVKKPSEVTQPWDLLKVLRRMSAAEIIRPLDKGNCPFVKG</sequence>
<proteinExistence type="inferred from homology"/>
<keyword evidence="7" id="KW-1185">Reference proteome</keyword>
<dbReference type="PANTHER" id="PTHR30483">
    <property type="entry name" value="LEUCINE-SPECIFIC-BINDING PROTEIN"/>
    <property type="match status" value="1"/>
</dbReference>
<dbReference type="InterPro" id="IPR028081">
    <property type="entry name" value="Leu-bd"/>
</dbReference>
<dbReference type="Gene3D" id="3.40.50.2300">
    <property type="match status" value="2"/>
</dbReference>
<dbReference type="KEGG" id="xdi:EZH22_12395"/>
<organism evidence="6 7">
    <name type="scientific">Xanthobacter dioxanivorans</name>
    <dbReference type="NCBI Taxonomy" id="2528964"/>
    <lineage>
        <taxon>Bacteria</taxon>
        <taxon>Pseudomonadati</taxon>
        <taxon>Pseudomonadota</taxon>
        <taxon>Alphaproteobacteria</taxon>
        <taxon>Hyphomicrobiales</taxon>
        <taxon>Xanthobacteraceae</taxon>
        <taxon>Xanthobacter</taxon>
    </lineage>
</organism>
<feature type="chain" id="PRO_5037409102" evidence="4">
    <location>
        <begin position="21"/>
        <end position="401"/>
    </location>
</feature>
<evidence type="ECO:0000256" key="1">
    <source>
        <dbReference type="ARBA" id="ARBA00010062"/>
    </source>
</evidence>
<dbReference type="CDD" id="cd06327">
    <property type="entry name" value="PBP1_SBP-like"/>
    <property type="match status" value="1"/>
</dbReference>
<gene>
    <name evidence="6" type="ORF">EZH22_12395</name>
</gene>
<evidence type="ECO:0000313" key="7">
    <source>
        <dbReference type="Proteomes" id="UP000596427"/>
    </source>
</evidence>
<name>A0A974SLW9_9HYPH</name>
<dbReference type="InterPro" id="IPR028082">
    <property type="entry name" value="Peripla_BP_I"/>
</dbReference>
<protein>
    <submittedName>
        <fullName evidence="6">ABC transporter substrate-binding protein</fullName>
    </submittedName>
</protein>
<evidence type="ECO:0000259" key="5">
    <source>
        <dbReference type="Pfam" id="PF13458"/>
    </source>
</evidence>
<dbReference type="AlphaFoldDB" id="A0A974SLW9"/>
<keyword evidence="2 4" id="KW-0732">Signal</keyword>
<dbReference type="RefSeq" id="WP_203195910.1">
    <property type="nucleotide sequence ID" value="NZ_CP063362.1"/>
</dbReference>
<accession>A0A974SLW9</accession>
<dbReference type="GO" id="GO:0006865">
    <property type="term" value="P:amino acid transport"/>
    <property type="evidence" value="ECO:0007669"/>
    <property type="project" value="UniProtKB-KW"/>
</dbReference>
<reference evidence="6 7" key="1">
    <citation type="submission" date="2020-10" db="EMBL/GenBank/DDBJ databases">
        <title>Degradation of 1,4-Dioxane by Xanthobacter sp. YN2, via a Novel Group-2 Soluble Di-Iron Monooxygenase.</title>
        <authorList>
            <person name="Ma F."/>
            <person name="Wang Y."/>
            <person name="Yang J."/>
            <person name="Guo H."/>
            <person name="Su D."/>
            <person name="Yu L."/>
        </authorList>
    </citation>
    <scope>NUCLEOTIDE SEQUENCE [LARGE SCALE GENOMIC DNA]</scope>
    <source>
        <strain evidence="6 7">YN2</strain>
    </source>
</reference>
<evidence type="ECO:0000256" key="2">
    <source>
        <dbReference type="ARBA" id="ARBA00022729"/>
    </source>
</evidence>